<dbReference type="InterPro" id="IPR050389">
    <property type="entry name" value="LysR-type_TF"/>
</dbReference>
<keyword evidence="3" id="KW-0238">DNA-binding</keyword>
<keyword evidence="4" id="KW-0804">Transcription</keyword>
<comment type="similarity">
    <text evidence="1">Belongs to the LysR transcriptional regulatory family.</text>
</comment>
<name>A0AAX3IAI6_9PSED</name>
<dbReference type="Proteomes" id="UP000306562">
    <property type="component" value="Chromosome"/>
</dbReference>
<dbReference type="GO" id="GO:0003700">
    <property type="term" value="F:DNA-binding transcription factor activity"/>
    <property type="evidence" value="ECO:0007669"/>
    <property type="project" value="InterPro"/>
</dbReference>
<dbReference type="RefSeq" id="WP_057023592.1">
    <property type="nucleotide sequence ID" value="NZ_CBCSGQ010000015.1"/>
</dbReference>
<evidence type="ECO:0000256" key="4">
    <source>
        <dbReference type="ARBA" id="ARBA00023163"/>
    </source>
</evidence>
<reference evidence="6 7" key="1">
    <citation type="submission" date="2019-05" db="EMBL/GenBank/DDBJ databases">
        <authorList>
            <consortium name="Pathogen Informatics"/>
        </authorList>
    </citation>
    <scope>NUCLEOTIDE SEQUENCE [LARGE SCALE GENOMIC DNA]</scope>
    <source>
        <strain evidence="6 7">NCTC10696</strain>
    </source>
</reference>
<feature type="domain" description="HTH lysR-type" evidence="5">
    <location>
        <begin position="11"/>
        <end position="68"/>
    </location>
</feature>
<dbReference type="InterPro" id="IPR000847">
    <property type="entry name" value="LysR_HTH_N"/>
</dbReference>
<dbReference type="PRINTS" id="PR00039">
    <property type="entry name" value="HTHLYSR"/>
</dbReference>
<dbReference type="PANTHER" id="PTHR30118:SF15">
    <property type="entry name" value="TRANSCRIPTIONAL REGULATORY PROTEIN"/>
    <property type="match status" value="1"/>
</dbReference>
<gene>
    <name evidence="6" type="primary">leuO_2</name>
    <name evidence="6" type="ORF">NCTC10696_03798</name>
</gene>
<keyword evidence="2" id="KW-0805">Transcription regulation</keyword>
<dbReference type="EMBL" id="LR590482">
    <property type="protein sequence ID" value="VTR02229.1"/>
    <property type="molecule type" value="Genomic_DNA"/>
</dbReference>
<protein>
    <submittedName>
        <fullName evidence="6">LysR family transcriptional regulator</fullName>
    </submittedName>
</protein>
<dbReference type="PROSITE" id="PS50931">
    <property type="entry name" value="HTH_LYSR"/>
    <property type="match status" value="1"/>
</dbReference>
<evidence type="ECO:0000313" key="6">
    <source>
        <dbReference type="EMBL" id="VTR02229.1"/>
    </source>
</evidence>
<dbReference type="Gene3D" id="1.10.10.10">
    <property type="entry name" value="Winged helix-like DNA-binding domain superfamily/Winged helix DNA-binding domain"/>
    <property type="match status" value="1"/>
</dbReference>
<dbReference type="SUPFAM" id="SSF46785">
    <property type="entry name" value="Winged helix' DNA-binding domain"/>
    <property type="match status" value="1"/>
</dbReference>
<organism evidence="6 7">
    <name type="scientific">Pseudomonas synxantha</name>
    <dbReference type="NCBI Taxonomy" id="47883"/>
    <lineage>
        <taxon>Bacteria</taxon>
        <taxon>Pseudomonadati</taxon>
        <taxon>Pseudomonadota</taxon>
        <taxon>Gammaproteobacteria</taxon>
        <taxon>Pseudomonadales</taxon>
        <taxon>Pseudomonadaceae</taxon>
        <taxon>Pseudomonas</taxon>
    </lineage>
</organism>
<accession>A0AAX3IAI6</accession>
<dbReference type="PANTHER" id="PTHR30118">
    <property type="entry name" value="HTH-TYPE TRANSCRIPTIONAL REGULATOR LEUO-RELATED"/>
    <property type="match status" value="1"/>
</dbReference>
<proteinExistence type="inferred from homology"/>
<dbReference type="AlphaFoldDB" id="A0AAX3IAI6"/>
<evidence type="ECO:0000313" key="7">
    <source>
        <dbReference type="Proteomes" id="UP000306562"/>
    </source>
</evidence>
<evidence type="ECO:0000256" key="3">
    <source>
        <dbReference type="ARBA" id="ARBA00023125"/>
    </source>
</evidence>
<dbReference type="InterPro" id="IPR036390">
    <property type="entry name" value="WH_DNA-bd_sf"/>
</dbReference>
<evidence type="ECO:0000256" key="2">
    <source>
        <dbReference type="ARBA" id="ARBA00023015"/>
    </source>
</evidence>
<sequence length="93" mass="10483">MSINEDNFANFDMNLIVVFILLYRERSVSRTAKLLSVGQPAVSGSLMRLRRKFEDPLFTRCGRGIVPTERAEQLIAELIPAVNKIEAMLCLKG</sequence>
<dbReference type="InterPro" id="IPR036388">
    <property type="entry name" value="WH-like_DNA-bd_sf"/>
</dbReference>
<dbReference type="GO" id="GO:0003677">
    <property type="term" value="F:DNA binding"/>
    <property type="evidence" value="ECO:0007669"/>
    <property type="project" value="UniProtKB-KW"/>
</dbReference>
<evidence type="ECO:0000256" key="1">
    <source>
        <dbReference type="ARBA" id="ARBA00009437"/>
    </source>
</evidence>
<evidence type="ECO:0000259" key="5">
    <source>
        <dbReference type="PROSITE" id="PS50931"/>
    </source>
</evidence>
<dbReference type="Pfam" id="PF00126">
    <property type="entry name" value="HTH_1"/>
    <property type="match status" value="1"/>
</dbReference>